<accession>A0A2H0N560</accession>
<dbReference type="InterPro" id="IPR028081">
    <property type="entry name" value="Leu-bd"/>
</dbReference>
<dbReference type="GO" id="GO:0006865">
    <property type="term" value="P:amino acid transport"/>
    <property type="evidence" value="ECO:0007669"/>
    <property type="project" value="UniProtKB-KW"/>
</dbReference>
<dbReference type="AlphaFoldDB" id="A0A2H0N560"/>
<dbReference type="InterPro" id="IPR000709">
    <property type="entry name" value="Leu_Ile_Val-bd"/>
</dbReference>
<keyword evidence="2" id="KW-0813">Transport</keyword>
<dbReference type="Proteomes" id="UP000229600">
    <property type="component" value="Unassembled WGS sequence"/>
</dbReference>
<organism evidence="6 7">
    <name type="scientific">Candidatus Magasanikbacteria bacterium CG11_big_fil_rev_8_21_14_0_20_39_34</name>
    <dbReference type="NCBI Taxonomy" id="1974653"/>
    <lineage>
        <taxon>Bacteria</taxon>
        <taxon>Candidatus Magasanikiibacteriota</taxon>
    </lineage>
</organism>
<comment type="similarity">
    <text evidence="1">Belongs to the leucine-binding protein family.</text>
</comment>
<evidence type="ECO:0000256" key="3">
    <source>
        <dbReference type="ARBA" id="ARBA00022729"/>
    </source>
</evidence>
<reference evidence="6 7" key="1">
    <citation type="submission" date="2017-09" db="EMBL/GenBank/DDBJ databases">
        <title>Depth-based differentiation of microbial function through sediment-hosted aquifers and enrichment of novel symbionts in the deep terrestrial subsurface.</title>
        <authorList>
            <person name="Probst A.J."/>
            <person name="Ladd B."/>
            <person name="Jarett J.K."/>
            <person name="Geller-Mcgrath D.E."/>
            <person name="Sieber C.M."/>
            <person name="Emerson J.B."/>
            <person name="Anantharaman K."/>
            <person name="Thomas B.C."/>
            <person name="Malmstrom R."/>
            <person name="Stieglmeier M."/>
            <person name="Klingl A."/>
            <person name="Woyke T."/>
            <person name="Ryan C.M."/>
            <person name="Banfield J.F."/>
        </authorList>
    </citation>
    <scope>NUCLEOTIDE SEQUENCE [LARGE SCALE GENOMIC DNA]</scope>
    <source>
        <strain evidence="6">CG11_big_fil_rev_8_21_14_0_20_39_34</strain>
    </source>
</reference>
<dbReference type="InterPro" id="IPR028082">
    <property type="entry name" value="Peripla_BP_I"/>
</dbReference>
<proteinExistence type="inferred from homology"/>
<keyword evidence="3" id="KW-0732">Signal</keyword>
<comment type="caution">
    <text evidence="6">The sequence shown here is derived from an EMBL/GenBank/DDBJ whole genome shotgun (WGS) entry which is preliminary data.</text>
</comment>
<dbReference type="PANTHER" id="PTHR30483">
    <property type="entry name" value="LEUCINE-SPECIFIC-BINDING PROTEIN"/>
    <property type="match status" value="1"/>
</dbReference>
<keyword evidence="4" id="KW-0029">Amino-acid transport</keyword>
<sequence length="370" mass="40470">MRKKILITLLFLIIVSVLIIFLHTKKPLSSVATTFSIGWMGPLTGDAASLGQDALKASQLAVDELNAEGGINGKQLKLIVEDTKCDAIYATTAMQKFINVDHVKIVMGGLCSGETLAAAPIAEENHVVLFSPCSSSPDITSAGDYIFRSYPSDSLQGKFTAEYVKNVLKKDKVAILYVQNPWGDGIQKVFSNEYTQLGGDISIAIPYEAQTRDLRTELVKIQNSDAQAIYFLGVTEGTLVGLKQIYELGIQLPVLGGDTWSDQAILTSPFSNGTYYIQPKENYDTEFVNKLEKIKAHTSICTPGSYNNIYILADIIKKVGNDSEKIKNALYGVQDFTGVNGPITFDQNGDIVHAEYSIKKIVSNEANFQE</sequence>
<evidence type="ECO:0000313" key="6">
    <source>
        <dbReference type="EMBL" id="PIR04040.1"/>
    </source>
</evidence>
<evidence type="ECO:0000256" key="2">
    <source>
        <dbReference type="ARBA" id="ARBA00022448"/>
    </source>
</evidence>
<evidence type="ECO:0000313" key="7">
    <source>
        <dbReference type="Proteomes" id="UP000229600"/>
    </source>
</evidence>
<gene>
    <name evidence="6" type="ORF">COV59_02540</name>
</gene>
<dbReference type="SUPFAM" id="SSF53822">
    <property type="entry name" value="Periplasmic binding protein-like I"/>
    <property type="match status" value="1"/>
</dbReference>
<dbReference type="Gene3D" id="3.40.50.2300">
    <property type="match status" value="2"/>
</dbReference>
<dbReference type="Pfam" id="PF13458">
    <property type="entry name" value="Peripla_BP_6"/>
    <property type="match status" value="1"/>
</dbReference>
<evidence type="ECO:0000256" key="1">
    <source>
        <dbReference type="ARBA" id="ARBA00010062"/>
    </source>
</evidence>
<dbReference type="PRINTS" id="PR00337">
    <property type="entry name" value="LEUILEVALBP"/>
</dbReference>
<evidence type="ECO:0000259" key="5">
    <source>
        <dbReference type="Pfam" id="PF13458"/>
    </source>
</evidence>
<dbReference type="PANTHER" id="PTHR30483:SF6">
    <property type="entry name" value="PERIPLASMIC BINDING PROTEIN OF ABC TRANSPORTER FOR NATURAL AMINO ACIDS"/>
    <property type="match status" value="1"/>
</dbReference>
<dbReference type="EMBL" id="PCWN01000007">
    <property type="protein sequence ID" value="PIR04040.1"/>
    <property type="molecule type" value="Genomic_DNA"/>
</dbReference>
<protein>
    <recommendedName>
        <fullName evidence="5">Leucine-binding protein domain-containing protein</fullName>
    </recommendedName>
</protein>
<evidence type="ECO:0000256" key="4">
    <source>
        <dbReference type="ARBA" id="ARBA00022970"/>
    </source>
</evidence>
<dbReference type="InterPro" id="IPR051010">
    <property type="entry name" value="BCAA_transport"/>
</dbReference>
<name>A0A2H0N560_9BACT</name>
<dbReference type="CDD" id="cd19984">
    <property type="entry name" value="PBP1_ABC_ligand_binding-like"/>
    <property type="match status" value="1"/>
</dbReference>
<feature type="domain" description="Leucine-binding protein" evidence="5">
    <location>
        <begin position="36"/>
        <end position="350"/>
    </location>
</feature>